<dbReference type="PANTHER" id="PTHR11804:SF5">
    <property type="entry name" value="OLIGOENDOPEPTIDASE F"/>
    <property type="match status" value="1"/>
</dbReference>
<dbReference type="InterPro" id="IPR013647">
    <property type="entry name" value="OligopepF_N_dom"/>
</dbReference>
<comment type="similarity">
    <text evidence="6">Belongs to the peptidase M3 family.</text>
</comment>
<comment type="cofactor">
    <cofactor evidence="6">
        <name>Zn(2+)</name>
        <dbReference type="ChEBI" id="CHEBI:29105"/>
    </cofactor>
    <text evidence="6">Binds 1 zinc ion.</text>
</comment>
<gene>
    <name evidence="9" type="ORF">ACFPOD_08990</name>
</gene>
<dbReference type="CDD" id="cd09610">
    <property type="entry name" value="M3B_PepF"/>
    <property type="match status" value="1"/>
</dbReference>
<evidence type="ECO:0000259" key="7">
    <source>
        <dbReference type="Pfam" id="PF01432"/>
    </source>
</evidence>
<evidence type="ECO:0000313" key="9">
    <source>
        <dbReference type="EMBL" id="MFC5585246.1"/>
    </source>
</evidence>
<dbReference type="NCBIfam" id="TIGR02290">
    <property type="entry name" value="M3_fam_3"/>
    <property type="match status" value="1"/>
</dbReference>
<keyword evidence="2 6" id="KW-0479">Metal-binding</keyword>
<dbReference type="InterPro" id="IPR001567">
    <property type="entry name" value="Pept_M3A_M3B_dom"/>
</dbReference>
<keyword evidence="3 6" id="KW-0378">Hydrolase</keyword>
<keyword evidence="4 6" id="KW-0862">Zinc</keyword>
<evidence type="ECO:0000313" key="10">
    <source>
        <dbReference type="Proteomes" id="UP001596107"/>
    </source>
</evidence>
<dbReference type="InterPro" id="IPR045090">
    <property type="entry name" value="Pept_M3A_M3B"/>
</dbReference>
<dbReference type="Proteomes" id="UP001596107">
    <property type="component" value="Unassembled WGS sequence"/>
</dbReference>
<dbReference type="SUPFAM" id="SSF55486">
    <property type="entry name" value="Metalloproteases ('zincins'), catalytic domain"/>
    <property type="match status" value="1"/>
</dbReference>
<organism evidence="9 10">
    <name type="scientific">Nitratireductor kimnyeongensis</name>
    <dbReference type="NCBI Taxonomy" id="430679"/>
    <lineage>
        <taxon>Bacteria</taxon>
        <taxon>Pseudomonadati</taxon>
        <taxon>Pseudomonadota</taxon>
        <taxon>Alphaproteobacteria</taxon>
        <taxon>Hyphomicrobiales</taxon>
        <taxon>Phyllobacteriaceae</taxon>
        <taxon>Nitratireductor</taxon>
    </lineage>
</organism>
<keyword evidence="1 6" id="KW-0645">Protease</keyword>
<keyword evidence="5 6" id="KW-0482">Metalloprotease</keyword>
<name>A0ABW0T9E6_9HYPH</name>
<evidence type="ECO:0000256" key="3">
    <source>
        <dbReference type="ARBA" id="ARBA00022801"/>
    </source>
</evidence>
<evidence type="ECO:0000259" key="8">
    <source>
        <dbReference type="Pfam" id="PF08439"/>
    </source>
</evidence>
<evidence type="ECO:0000256" key="5">
    <source>
        <dbReference type="ARBA" id="ARBA00023049"/>
    </source>
</evidence>
<proteinExistence type="inferred from homology"/>
<evidence type="ECO:0000256" key="1">
    <source>
        <dbReference type="ARBA" id="ARBA00022670"/>
    </source>
</evidence>
<sequence>MANNTDRASRPAATDAALAAENAVSELGNLPEWNLADLYPAIESPELKRDLDRAAAEAAGFETAWKGKLADEAARGNEGRLGEAVEAYETIEELMGRIVSYAGLLYAGDTSDPKRAKLYGDVQEKLTDASAHLIFFTLELNKIDDAVIDAALEADARLARYRPWVLDIRRDKPYELEDRVEQLFHEKSVTGRGAWNRLFDETMTSLRFTVDGDELALEQTLNLLQDANGETRRSAAEALADTFSRNLRTFTLITNTLAKDKEISDRWRGFEDIADSRHLANRVERPVVDALAEAVRNAYPKLSHRYYALKAKWLGMDVLSHWDRNAPLPETPQAVIGWDEARKTVLDAYQAFDPRMAEIASRFFDRNWIDAPVRPGKSPGAFAHPTVPSAHPYLLLNYLGKPRDVMTLAHEMGHGIHQVLAGKQGALMAPTPLTLAETASVFGEMLTFRSLLDRTTQKRERKAMLAQKVEDMLNTVVRQIAFYEFERKVHAKRRSDGELTSDQIGELWLDVQKECLGPSVKLREGYETFWTYIPHFIHSPFYVYAYAFGDCLVNSLFAVYQQAPEGFQDKYFAMLQAGGTEHHSELLKPFGLDASDPDFWSKGLSVIEGLIDELESLDG</sequence>
<evidence type="ECO:0000256" key="6">
    <source>
        <dbReference type="RuleBase" id="RU003435"/>
    </source>
</evidence>
<reference evidence="10" key="1">
    <citation type="journal article" date="2019" name="Int. J. Syst. Evol. Microbiol.">
        <title>The Global Catalogue of Microorganisms (GCM) 10K type strain sequencing project: providing services to taxonomists for standard genome sequencing and annotation.</title>
        <authorList>
            <consortium name="The Broad Institute Genomics Platform"/>
            <consortium name="The Broad Institute Genome Sequencing Center for Infectious Disease"/>
            <person name="Wu L."/>
            <person name="Ma J."/>
        </authorList>
    </citation>
    <scope>NUCLEOTIDE SEQUENCE [LARGE SCALE GENOMIC DNA]</scope>
    <source>
        <strain evidence="10">JCM 3366</strain>
    </source>
</reference>
<dbReference type="EMBL" id="JBHSNB010000002">
    <property type="protein sequence ID" value="MFC5585246.1"/>
    <property type="molecule type" value="Genomic_DNA"/>
</dbReference>
<dbReference type="PANTHER" id="PTHR11804">
    <property type="entry name" value="PROTEASE M3 THIMET OLIGOPEPTIDASE-RELATED"/>
    <property type="match status" value="1"/>
</dbReference>
<evidence type="ECO:0000256" key="2">
    <source>
        <dbReference type="ARBA" id="ARBA00022723"/>
    </source>
</evidence>
<comment type="caution">
    <text evidence="9">The sequence shown here is derived from an EMBL/GenBank/DDBJ whole genome shotgun (WGS) entry which is preliminary data.</text>
</comment>
<evidence type="ECO:0000256" key="4">
    <source>
        <dbReference type="ARBA" id="ARBA00022833"/>
    </source>
</evidence>
<dbReference type="Gene3D" id="1.20.140.70">
    <property type="entry name" value="Oligopeptidase f, N-terminal domain"/>
    <property type="match status" value="1"/>
</dbReference>
<protein>
    <submittedName>
        <fullName evidence="9">M3 family oligoendopeptidase</fullName>
    </submittedName>
</protein>
<feature type="domain" description="Oligopeptidase F N-terminal" evidence="8">
    <location>
        <begin position="139"/>
        <end position="208"/>
    </location>
</feature>
<dbReference type="Gene3D" id="1.10.1370.20">
    <property type="entry name" value="Oligoendopeptidase f, C-terminal domain"/>
    <property type="match status" value="1"/>
</dbReference>
<dbReference type="RefSeq" id="WP_223021421.1">
    <property type="nucleotide sequence ID" value="NZ_CP078143.1"/>
</dbReference>
<dbReference type="InterPro" id="IPR042088">
    <property type="entry name" value="OligoPept_F_C"/>
</dbReference>
<accession>A0ABW0T9E6</accession>
<dbReference type="Pfam" id="PF08439">
    <property type="entry name" value="Peptidase_M3_N"/>
    <property type="match status" value="1"/>
</dbReference>
<keyword evidence="10" id="KW-1185">Reference proteome</keyword>
<feature type="domain" description="Peptidase M3A/M3B catalytic" evidence="7">
    <location>
        <begin position="360"/>
        <end position="604"/>
    </location>
</feature>
<dbReference type="InterPro" id="IPR011977">
    <property type="entry name" value="Pept_M3B_clade3"/>
</dbReference>
<dbReference type="Pfam" id="PF01432">
    <property type="entry name" value="Peptidase_M3"/>
    <property type="match status" value="1"/>
</dbReference>